<dbReference type="Proteomes" id="UP001597287">
    <property type="component" value="Unassembled WGS sequence"/>
</dbReference>
<keyword evidence="2" id="KW-1185">Reference proteome</keyword>
<sequence>MSTQGLSIEQANYFLALQPALVDLVRQAVAGMSPAVHVLTAAELADVKEAAQHTPAVHVIYGGYSVAEALGVQWRLLHRWYVVAAVRNVSKARSGQAALLDAGALGAHVTGALAGASLPGATRTLELITPPPAKYSAGFQYIPSAFQVETIFRKPTR</sequence>
<protein>
    <submittedName>
        <fullName evidence="1">Uncharacterized protein</fullName>
    </submittedName>
</protein>
<proteinExistence type="predicted"/>
<organism evidence="1 2">
    <name type="scientific">Delftia deserti</name>
    <dbReference type="NCBI Taxonomy" id="1651218"/>
    <lineage>
        <taxon>Bacteria</taxon>
        <taxon>Pseudomonadati</taxon>
        <taxon>Pseudomonadota</taxon>
        <taxon>Betaproteobacteria</taxon>
        <taxon>Burkholderiales</taxon>
        <taxon>Comamonadaceae</taxon>
        <taxon>Delftia</taxon>
    </lineage>
</organism>
<gene>
    <name evidence="1" type="ORF">ACFSPV_04825</name>
</gene>
<evidence type="ECO:0000313" key="2">
    <source>
        <dbReference type="Proteomes" id="UP001597287"/>
    </source>
</evidence>
<reference evidence="2" key="1">
    <citation type="journal article" date="2019" name="Int. J. Syst. Evol. Microbiol.">
        <title>The Global Catalogue of Microorganisms (GCM) 10K type strain sequencing project: providing services to taxonomists for standard genome sequencing and annotation.</title>
        <authorList>
            <consortium name="The Broad Institute Genomics Platform"/>
            <consortium name="The Broad Institute Genome Sequencing Center for Infectious Disease"/>
            <person name="Wu L."/>
            <person name="Ma J."/>
        </authorList>
    </citation>
    <scope>NUCLEOTIDE SEQUENCE [LARGE SCALE GENOMIC DNA]</scope>
    <source>
        <strain evidence="2">CCUG 62793</strain>
    </source>
</reference>
<dbReference type="Pfam" id="PF23840">
    <property type="entry name" value="Phage_tail_terminator"/>
    <property type="match status" value="1"/>
</dbReference>
<name>A0ABW5EKE9_9BURK</name>
<accession>A0ABW5EKE9</accession>
<evidence type="ECO:0000313" key="1">
    <source>
        <dbReference type="EMBL" id="MFD2318016.1"/>
    </source>
</evidence>
<dbReference type="EMBL" id="JBHUIG010000003">
    <property type="protein sequence ID" value="MFD2318016.1"/>
    <property type="molecule type" value="Genomic_DNA"/>
</dbReference>
<comment type="caution">
    <text evidence="1">The sequence shown here is derived from an EMBL/GenBank/DDBJ whole genome shotgun (WGS) entry which is preliminary data.</text>
</comment>
<dbReference type="InterPro" id="IPR056912">
    <property type="entry name" value="Phage_JBD30_tail_term-like"/>
</dbReference>
<dbReference type="RefSeq" id="WP_380104748.1">
    <property type="nucleotide sequence ID" value="NZ_JBHSIH010000001.1"/>
</dbReference>